<evidence type="ECO:0000256" key="4">
    <source>
        <dbReference type="PROSITE-ProRule" id="PRU00175"/>
    </source>
</evidence>
<dbReference type="PANTHER" id="PTHR23041:SF78">
    <property type="entry name" value="E3 UBIQUITIN-PROTEIN LIGASE RNF4"/>
    <property type="match status" value="1"/>
</dbReference>
<dbReference type="GO" id="GO:0008270">
    <property type="term" value="F:zinc ion binding"/>
    <property type="evidence" value="ECO:0007669"/>
    <property type="project" value="UniProtKB-KW"/>
</dbReference>
<protein>
    <recommendedName>
        <fullName evidence="6">RING-type domain-containing protein</fullName>
    </recommendedName>
</protein>
<feature type="region of interest" description="Disordered" evidence="5">
    <location>
        <begin position="1"/>
        <end position="45"/>
    </location>
</feature>
<dbReference type="EMBL" id="OU900105">
    <property type="protein sequence ID" value="CAG9856388.1"/>
    <property type="molecule type" value="Genomic_DNA"/>
</dbReference>
<feature type="domain" description="RING-type" evidence="6">
    <location>
        <begin position="241"/>
        <end position="280"/>
    </location>
</feature>
<dbReference type="SMART" id="SM00184">
    <property type="entry name" value="RING"/>
    <property type="match status" value="1"/>
</dbReference>
<dbReference type="PROSITE" id="PS00518">
    <property type="entry name" value="ZF_RING_1"/>
    <property type="match status" value="1"/>
</dbReference>
<keyword evidence="2 4" id="KW-0863">Zinc-finger</keyword>
<name>A0A9N9XNZ1_PHYSR</name>
<evidence type="ECO:0000256" key="2">
    <source>
        <dbReference type="ARBA" id="ARBA00022771"/>
    </source>
</evidence>
<keyword evidence="8" id="KW-1185">Reference proteome</keyword>
<evidence type="ECO:0000313" key="8">
    <source>
        <dbReference type="Proteomes" id="UP001153712"/>
    </source>
</evidence>
<dbReference type="InterPro" id="IPR047134">
    <property type="entry name" value="RNF4"/>
</dbReference>
<proteinExistence type="predicted"/>
<organism evidence="7 8">
    <name type="scientific">Phyllotreta striolata</name>
    <name type="common">Striped flea beetle</name>
    <name type="synonym">Crioceris striolata</name>
    <dbReference type="NCBI Taxonomy" id="444603"/>
    <lineage>
        <taxon>Eukaryota</taxon>
        <taxon>Metazoa</taxon>
        <taxon>Ecdysozoa</taxon>
        <taxon>Arthropoda</taxon>
        <taxon>Hexapoda</taxon>
        <taxon>Insecta</taxon>
        <taxon>Pterygota</taxon>
        <taxon>Neoptera</taxon>
        <taxon>Endopterygota</taxon>
        <taxon>Coleoptera</taxon>
        <taxon>Polyphaga</taxon>
        <taxon>Cucujiformia</taxon>
        <taxon>Chrysomeloidea</taxon>
        <taxon>Chrysomelidae</taxon>
        <taxon>Galerucinae</taxon>
        <taxon>Alticini</taxon>
        <taxon>Phyllotreta</taxon>
    </lineage>
</organism>
<feature type="compositionally biased region" description="Basic residues" evidence="5">
    <location>
        <begin position="1"/>
        <end position="10"/>
    </location>
</feature>
<keyword evidence="3" id="KW-0862">Zinc</keyword>
<dbReference type="PROSITE" id="PS50089">
    <property type="entry name" value="ZF_RING_2"/>
    <property type="match status" value="1"/>
</dbReference>
<evidence type="ECO:0000313" key="7">
    <source>
        <dbReference type="EMBL" id="CAG9856388.1"/>
    </source>
</evidence>
<keyword evidence="1" id="KW-0479">Metal-binding</keyword>
<evidence type="ECO:0000259" key="6">
    <source>
        <dbReference type="PROSITE" id="PS50089"/>
    </source>
</evidence>
<dbReference type="SUPFAM" id="SSF57850">
    <property type="entry name" value="RING/U-box"/>
    <property type="match status" value="1"/>
</dbReference>
<feature type="region of interest" description="Disordered" evidence="5">
    <location>
        <begin position="98"/>
        <end position="127"/>
    </location>
</feature>
<dbReference type="Pfam" id="PF13639">
    <property type="entry name" value="zf-RING_2"/>
    <property type="match status" value="1"/>
</dbReference>
<accession>A0A9N9XNZ1</accession>
<dbReference type="InterPro" id="IPR017907">
    <property type="entry name" value="Znf_RING_CS"/>
</dbReference>
<dbReference type="InterPro" id="IPR013083">
    <property type="entry name" value="Znf_RING/FYVE/PHD"/>
</dbReference>
<gene>
    <name evidence="7" type="ORF">PHYEVI_LOCUS2811</name>
</gene>
<evidence type="ECO:0000256" key="1">
    <source>
        <dbReference type="ARBA" id="ARBA00022723"/>
    </source>
</evidence>
<dbReference type="Proteomes" id="UP001153712">
    <property type="component" value="Chromosome 12"/>
</dbReference>
<evidence type="ECO:0000256" key="5">
    <source>
        <dbReference type="SAM" id="MobiDB-lite"/>
    </source>
</evidence>
<reference evidence="7" key="1">
    <citation type="submission" date="2022-01" db="EMBL/GenBank/DDBJ databases">
        <authorList>
            <person name="King R."/>
        </authorList>
    </citation>
    <scope>NUCLEOTIDE SEQUENCE</scope>
</reference>
<dbReference type="InterPro" id="IPR001841">
    <property type="entry name" value="Znf_RING"/>
</dbReference>
<dbReference type="PANTHER" id="PTHR23041">
    <property type="entry name" value="RING FINGER DOMAIN-CONTAINING"/>
    <property type="match status" value="1"/>
</dbReference>
<evidence type="ECO:0000256" key="3">
    <source>
        <dbReference type="ARBA" id="ARBA00022833"/>
    </source>
</evidence>
<sequence length="293" mass="32673">MSRRNTRSSKKTLVISDSEDETEVSFTSNHRASKKTPRTSFGRTSSGRTSLLFLNETVDDATINNFKSTIMSEVNSFFESGKLLSVFENDSDNLDKCEKSASSKRKHDCDEFEPSTSKTKVPTPRDANRVKEDELVSLVDVIDNLDNSDTGQSIDTDDWMSYRRNAKNLLKSVDDLLNRVDNTLGSCKDLFKDNTTATPTSDNSGLTLEVDLTVESVSDQPSTSQSTAEPPQKQKTVRISCPICLRDDDISFGATVCGHIFCMDCLPSTIKAKKCCPICRKKLTMKQYHPLFI</sequence>
<dbReference type="OrthoDB" id="6105938at2759"/>
<dbReference type="AlphaFoldDB" id="A0A9N9XNZ1"/>
<dbReference type="Gene3D" id="3.30.40.10">
    <property type="entry name" value="Zinc/RING finger domain, C3HC4 (zinc finger)"/>
    <property type="match status" value="1"/>
</dbReference>